<comment type="similarity">
    <text evidence="1">Belongs to the glycosyl hydrolase 2 family.</text>
</comment>
<dbReference type="InterPro" id="IPR051913">
    <property type="entry name" value="GH2_Domain-Containing"/>
</dbReference>
<dbReference type="Pfam" id="PF00703">
    <property type="entry name" value="Glyco_hydro_2"/>
    <property type="match status" value="1"/>
</dbReference>
<accession>A0A1H0F184</accession>
<dbReference type="GO" id="GO:0005975">
    <property type="term" value="P:carbohydrate metabolic process"/>
    <property type="evidence" value="ECO:0007669"/>
    <property type="project" value="InterPro"/>
</dbReference>
<evidence type="ECO:0000256" key="1">
    <source>
        <dbReference type="ARBA" id="ARBA00007401"/>
    </source>
</evidence>
<reference evidence="7 8" key="1">
    <citation type="submission" date="2016-10" db="EMBL/GenBank/DDBJ databases">
        <authorList>
            <person name="de Groot N.N."/>
        </authorList>
    </citation>
    <scope>NUCLEOTIDE SEQUENCE [LARGE SCALE GENOMIC DNA]</scope>
    <source>
        <strain evidence="7 8">CGMCC 1.5012</strain>
    </source>
</reference>
<dbReference type="GO" id="GO:0004553">
    <property type="term" value="F:hydrolase activity, hydrolyzing O-glycosyl compounds"/>
    <property type="evidence" value="ECO:0007669"/>
    <property type="project" value="InterPro"/>
</dbReference>
<evidence type="ECO:0000259" key="6">
    <source>
        <dbReference type="Pfam" id="PF02837"/>
    </source>
</evidence>
<dbReference type="SUPFAM" id="SSF51445">
    <property type="entry name" value="(Trans)glycosidases"/>
    <property type="match status" value="1"/>
</dbReference>
<evidence type="ECO:0000313" key="7">
    <source>
        <dbReference type="EMBL" id="SDN88428.1"/>
    </source>
</evidence>
<dbReference type="SUPFAM" id="SSF49303">
    <property type="entry name" value="beta-Galactosidase/glucuronidase domain"/>
    <property type="match status" value="1"/>
</dbReference>
<feature type="domain" description="Glycosyl hydrolases family 2 sugar binding" evidence="6">
    <location>
        <begin position="74"/>
        <end position="161"/>
    </location>
</feature>
<dbReference type="STRING" id="258515.SAMN05192585_13722"/>
<dbReference type="InterPro" id="IPR013783">
    <property type="entry name" value="Ig-like_fold"/>
</dbReference>
<name>A0A1H0F184_9FIRM</name>
<dbReference type="Gene3D" id="2.60.40.10">
    <property type="entry name" value="Immunoglobulins"/>
    <property type="match status" value="1"/>
</dbReference>
<gene>
    <name evidence="7" type="ORF">SAMN05192585_13722</name>
</gene>
<dbReference type="PANTHER" id="PTHR42732">
    <property type="entry name" value="BETA-GALACTOSIDASE"/>
    <property type="match status" value="1"/>
</dbReference>
<sequence>MKTKWGEALGKDHILQEYPRPQLRRDSYINLNGGWEYAITETEEAPNTFDGEILVPFSPESELSGVNRALLPSQTLWYRRIVRLPDGFNQGRVLLHFGAVDQIATVYINGTEVCSHIGGYTPFSADITAYLKEQNTLLVKVRDYSDTCSLSRGKQKSKRGGIWYTAQSGIWQTVWIESVPEHYIESLRITPLFDESAVELTVISTQKLPCTAQIGDITAAFTANEPVRIPLPSFIPWTPENPHLYDLTVTMGDDRVASYFGMRKFSVGSDNNGVRRLFLNNEPYFHNGLLDQGYYSDGMYTPPSDEAMIFDIQTAKNMGFNMLRKHIKIEPLRWYYHCDRLGMLVWQDMVSGGGQYNLFTISSPLITGIHFKDNRYKSFARDDVQGREQYYQELDEMLRHLYNTVSVAMWVPFNEGWGQFDAAKAVERILATDTTRTIDHASGWHDQHIGELKSLHVYYKRYRFKPDKLGRAVVLSEFGGYNFRVPGHSFNEKDFGYKRYETAEDLLKAYEKLYNEEILPAKKQGLCATVYTQLTDVEDELNGLITYDRKIVKLPIEAIRTINKRLTER</sequence>
<dbReference type="InterPro" id="IPR036156">
    <property type="entry name" value="Beta-gal/glucu_dom_sf"/>
</dbReference>
<dbReference type="Gene3D" id="2.60.120.260">
    <property type="entry name" value="Galactose-binding domain-like"/>
    <property type="match status" value="1"/>
</dbReference>
<dbReference type="OrthoDB" id="9762066at2"/>
<dbReference type="AlphaFoldDB" id="A0A1H0F184"/>
<keyword evidence="2 7" id="KW-0378">Hydrolase</keyword>
<dbReference type="Gene3D" id="3.20.20.80">
    <property type="entry name" value="Glycosidases"/>
    <property type="match status" value="1"/>
</dbReference>
<dbReference type="RefSeq" id="WP_092642619.1">
    <property type="nucleotide sequence ID" value="NZ_FNID01000037.1"/>
</dbReference>
<evidence type="ECO:0000256" key="3">
    <source>
        <dbReference type="ARBA" id="ARBA00023295"/>
    </source>
</evidence>
<evidence type="ECO:0000313" key="8">
    <source>
        <dbReference type="Proteomes" id="UP000199182"/>
    </source>
</evidence>
<dbReference type="InterPro" id="IPR006103">
    <property type="entry name" value="Glyco_hydro_2_cat"/>
</dbReference>
<feature type="domain" description="Glycoside hydrolase family 2 immunoglobulin-like beta-sandwich" evidence="4">
    <location>
        <begin position="223"/>
        <end position="263"/>
    </location>
</feature>
<dbReference type="Proteomes" id="UP000199182">
    <property type="component" value="Unassembled WGS sequence"/>
</dbReference>
<dbReference type="InterPro" id="IPR006102">
    <property type="entry name" value="Ig-like_GH2"/>
</dbReference>
<keyword evidence="3" id="KW-0326">Glycosidase</keyword>
<dbReference type="InterPro" id="IPR008979">
    <property type="entry name" value="Galactose-bd-like_sf"/>
</dbReference>
<dbReference type="SUPFAM" id="SSF49785">
    <property type="entry name" value="Galactose-binding domain-like"/>
    <property type="match status" value="1"/>
</dbReference>
<dbReference type="EMBL" id="FNID01000037">
    <property type="protein sequence ID" value="SDN88428.1"/>
    <property type="molecule type" value="Genomic_DNA"/>
</dbReference>
<keyword evidence="8" id="KW-1185">Reference proteome</keyword>
<evidence type="ECO:0000259" key="4">
    <source>
        <dbReference type="Pfam" id="PF00703"/>
    </source>
</evidence>
<dbReference type="Pfam" id="PF02837">
    <property type="entry name" value="Glyco_hydro_2_N"/>
    <property type="match status" value="1"/>
</dbReference>
<evidence type="ECO:0000256" key="2">
    <source>
        <dbReference type="ARBA" id="ARBA00022801"/>
    </source>
</evidence>
<dbReference type="PANTHER" id="PTHR42732:SF2">
    <property type="entry name" value="BETA-MANNOSIDASE"/>
    <property type="match status" value="1"/>
</dbReference>
<organism evidence="7 8">
    <name type="scientific">Acetanaerobacterium elongatum</name>
    <dbReference type="NCBI Taxonomy" id="258515"/>
    <lineage>
        <taxon>Bacteria</taxon>
        <taxon>Bacillati</taxon>
        <taxon>Bacillota</taxon>
        <taxon>Clostridia</taxon>
        <taxon>Eubacteriales</taxon>
        <taxon>Oscillospiraceae</taxon>
        <taxon>Acetanaerobacterium</taxon>
    </lineage>
</organism>
<dbReference type="InterPro" id="IPR006104">
    <property type="entry name" value="Glyco_hydro_2_N"/>
</dbReference>
<proteinExistence type="inferred from homology"/>
<feature type="domain" description="Glycoside hydrolase family 2 catalytic" evidence="5">
    <location>
        <begin position="306"/>
        <end position="463"/>
    </location>
</feature>
<dbReference type="Pfam" id="PF02836">
    <property type="entry name" value="Glyco_hydro_2_C"/>
    <property type="match status" value="1"/>
</dbReference>
<dbReference type="InterPro" id="IPR017853">
    <property type="entry name" value="GH"/>
</dbReference>
<evidence type="ECO:0000259" key="5">
    <source>
        <dbReference type="Pfam" id="PF02836"/>
    </source>
</evidence>
<protein>
    <submittedName>
        <fullName evidence="7">Glycosyl hydrolases family 2</fullName>
    </submittedName>
</protein>